<evidence type="ECO:0000259" key="2">
    <source>
        <dbReference type="PROSITE" id="PS51733"/>
    </source>
</evidence>
<dbReference type="GO" id="GO:0004077">
    <property type="term" value="F:biotin--[biotin carboxyl-carrier protein] ligase activity"/>
    <property type="evidence" value="ECO:0007669"/>
    <property type="project" value="UniProtKB-EC"/>
</dbReference>
<dbReference type="InterPro" id="IPR004408">
    <property type="entry name" value="Biotin_CoA_COase_ligase"/>
</dbReference>
<proteinExistence type="predicted"/>
<dbReference type="SUPFAM" id="SSF55681">
    <property type="entry name" value="Class II aaRS and biotin synthetases"/>
    <property type="match status" value="1"/>
</dbReference>
<dbReference type="Proteomes" id="UP001138751">
    <property type="component" value="Unassembled WGS sequence"/>
</dbReference>
<dbReference type="Pfam" id="PF03099">
    <property type="entry name" value="BPL_LplA_LipB"/>
    <property type="match status" value="1"/>
</dbReference>
<dbReference type="PROSITE" id="PS51733">
    <property type="entry name" value="BPL_LPL_CATALYTIC"/>
    <property type="match status" value="1"/>
</dbReference>
<evidence type="ECO:0000256" key="1">
    <source>
        <dbReference type="ARBA" id="ARBA00022598"/>
    </source>
</evidence>
<dbReference type="NCBIfam" id="TIGR00121">
    <property type="entry name" value="birA_ligase"/>
    <property type="match status" value="1"/>
</dbReference>
<protein>
    <submittedName>
        <fullName evidence="3">Biotin--[acetyl-CoA-carboxylase] ligase</fullName>
        <ecNumber evidence="3">6.3.4.15</ecNumber>
    </submittedName>
</protein>
<dbReference type="Gene3D" id="3.30.930.10">
    <property type="entry name" value="Bira Bifunctional Protein, Domain 2"/>
    <property type="match status" value="1"/>
</dbReference>
<dbReference type="GO" id="GO:0005737">
    <property type="term" value="C:cytoplasm"/>
    <property type="evidence" value="ECO:0007669"/>
    <property type="project" value="TreeGrafter"/>
</dbReference>
<dbReference type="CDD" id="cd16442">
    <property type="entry name" value="BPL"/>
    <property type="match status" value="1"/>
</dbReference>
<feature type="domain" description="BPL/LPL catalytic" evidence="2">
    <location>
        <begin position="1"/>
        <end position="182"/>
    </location>
</feature>
<accession>A0A9X9WYZ9</accession>
<dbReference type="EC" id="6.3.4.15" evidence="3"/>
<reference evidence="3" key="2">
    <citation type="journal article" date="2021" name="Syst. Appl. Microbiol.">
        <title>Roseomonas hellenica sp. nov., isolated from roots of wild-growing Alkanna tinctoria.</title>
        <authorList>
            <person name="Rat A."/>
            <person name="Naranjo H.D."/>
            <person name="Lebbe L."/>
            <person name="Cnockaert M."/>
            <person name="Krigas N."/>
            <person name="Grigoriadou K."/>
            <person name="Maloupa E."/>
            <person name="Willems A."/>
        </authorList>
    </citation>
    <scope>NUCLEOTIDE SEQUENCE</scope>
    <source>
        <strain evidence="3">LMG 31231</strain>
    </source>
</reference>
<keyword evidence="1 3" id="KW-0436">Ligase</keyword>
<keyword evidence="4" id="KW-1185">Reference proteome</keyword>
<dbReference type="AlphaFoldDB" id="A0A9X9WYZ9"/>
<dbReference type="EMBL" id="JAAEDM010000039">
    <property type="protein sequence ID" value="MBR0672378.1"/>
    <property type="molecule type" value="Genomic_DNA"/>
</dbReference>
<name>A0A9X9WYZ9_9PROT</name>
<gene>
    <name evidence="3" type="ORF">GXW76_14435</name>
</gene>
<dbReference type="Gene3D" id="2.30.30.100">
    <property type="match status" value="1"/>
</dbReference>
<comment type="caution">
    <text evidence="3">The sequence shown here is derived from an EMBL/GenBank/DDBJ whole genome shotgun (WGS) entry which is preliminary data.</text>
</comment>
<evidence type="ECO:0000313" key="4">
    <source>
        <dbReference type="Proteomes" id="UP001138751"/>
    </source>
</evidence>
<dbReference type="PANTHER" id="PTHR12835">
    <property type="entry name" value="BIOTIN PROTEIN LIGASE"/>
    <property type="match status" value="1"/>
</dbReference>
<organism evidence="3 4">
    <name type="scientific">Neoroseomonas soli</name>
    <dbReference type="NCBI Taxonomy" id="1081025"/>
    <lineage>
        <taxon>Bacteria</taxon>
        <taxon>Pseudomonadati</taxon>
        <taxon>Pseudomonadota</taxon>
        <taxon>Alphaproteobacteria</taxon>
        <taxon>Acetobacterales</taxon>
        <taxon>Acetobacteraceae</taxon>
        <taxon>Neoroseomonas</taxon>
    </lineage>
</organism>
<sequence>MTPDRFRLRIHEALPSTSDLVAQLAGAGEPEGLAVLARRQTAGRGTQGRAWESRAGNLHLSVLLRPTEPLRHAPQWGLLAAVALADAVAPLLPDPASLALKWPNDLMLGGAKAAGILAEVVAGDRGGIAWLCLGIGVNLAHAPEVPGRATACLADAGIAPPPPEEFARSLLAALDRRRAQRLAEGFGAIRAAWLARGPAPDTHLAVRRHGAEIAGRFAGLAEDGSLLLTTGGRVHAIASGEVA</sequence>
<evidence type="ECO:0000313" key="3">
    <source>
        <dbReference type="EMBL" id="MBR0672378.1"/>
    </source>
</evidence>
<dbReference type="RefSeq" id="WP_211862799.1">
    <property type="nucleotide sequence ID" value="NZ_JAAEDM010000039.1"/>
</dbReference>
<dbReference type="InterPro" id="IPR004143">
    <property type="entry name" value="BPL_LPL_catalytic"/>
</dbReference>
<reference evidence="3" key="1">
    <citation type="submission" date="2020-01" db="EMBL/GenBank/DDBJ databases">
        <authorList>
            <person name="Rat A."/>
        </authorList>
    </citation>
    <scope>NUCLEOTIDE SEQUENCE</scope>
    <source>
        <strain evidence="3">LMG 31231</strain>
    </source>
</reference>
<dbReference type="PANTHER" id="PTHR12835:SF5">
    <property type="entry name" value="BIOTIN--PROTEIN LIGASE"/>
    <property type="match status" value="1"/>
</dbReference>
<dbReference type="InterPro" id="IPR045864">
    <property type="entry name" value="aa-tRNA-synth_II/BPL/LPL"/>
</dbReference>